<comment type="subcellular location">
    <subcellularLocation>
        <location evidence="7">Cell membrane</location>
        <topology evidence="7">Multi-pass membrane protein</topology>
    </subcellularLocation>
    <subcellularLocation>
        <location evidence="1">Membrane</location>
        <topology evidence="1">Multi-pass membrane protein</topology>
    </subcellularLocation>
</comment>
<dbReference type="STRING" id="883112.HMPREF9707_00957"/>
<dbReference type="Pfam" id="PF00528">
    <property type="entry name" value="BPD_transp_1"/>
    <property type="match status" value="1"/>
</dbReference>
<sequence>MAQILLVYFVIFGMNDFTSKLRPEYAAVTTLSLNAAAYLSETFLGAFNSVSKGQIDAGLSVGMTNIKIMEKIIFPQAMEAALPSLLNTLIDLIKGTSIAFMIGVPEMMAVASFEGSRRFDYGIIYIIVSAIYWALSLILTNFQRHVSKKRKLIHVRRVK</sequence>
<proteinExistence type="inferred from homology"/>
<dbReference type="AlphaFoldDB" id="K1LGM0"/>
<dbReference type="GO" id="GO:0006865">
    <property type="term" value="P:amino acid transport"/>
    <property type="evidence" value="ECO:0007669"/>
    <property type="project" value="UniProtKB-KW"/>
</dbReference>
<feature type="transmembrane region" description="Helical" evidence="7">
    <location>
        <begin position="122"/>
        <end position="142"/>
    </location>
</feature>
<dbReference type="CDD" id="cd06261">
    <property type="entry name" value="TM_PBP2"/>
    <property type="match status" value="1"/>
</dbReference>
<evidence type="ECO:0000256" key="3">
    <source>
        <dbReference type="ARBA" id="ARBA00022692"/>
    </source>
</evidence>
<evidence type="ECO:0000256" key="6">
    <source>
        <dbReference type="ARBA" id="ARBA00023136"/>
    </source>
</evidence>
<reference evidence="9 10" key="1">
    <citation type="submission" date="2012-07" db="EMBL/GenBank/DDBJ databases">
        <title>The Genome Sequence of Facklamia ignava CCUG 37419.</title>
        <authorList>
            <consortium name="The Broad Institute Genome Sequencing Platform"/>
            <person name="Earl A."/>
            <person name="Ward D."/>
            <person name="Feldgarden M."/>
            <person name="Gevers D."/>
            <person name="Huys G."/>
            <person name="Walker B."/>
            <person name="Young S.K."/>
            <person name="Zeng Q."/>
            <person name="Gargeya S."/>
            <person name="Fitzgerald M."/>
            <person name="Haas B."/>
            <person name="Abouelleil A."/>
            <person name="Alvarado L."/>
            <person name="Arachchi H.M."/>
            <person name="Berlin A.M."/>
            <person name="Chapman S.B."/>
            <person name="Goldberg J."/>
            <person name="Griggs A."/>
            <person name="Gujja S."/>
            <person name="Hansen M."/>
            <person name="Howarth C."/>
            <person name="Imamovic A."/>
            <person name="Larimer J."/>
            <person name="McCowen C."/>
            <person name="Montmayeur A."/>
            <person name="Murphy C."/>
            <person name="Neiman D."/>
            <person name="Pearson M."/>
            <person name="Priest M."/>
            <person name="Roberts A."/>
            <person name="Saif S."/>
            <person name="Shea T."/>
            <person name="Sisk P."/>
            <person name="Sykes S."/>
            <person name="Wortman J."/>
            <person name="Nusbaum C."/>
            <person name="Birren B."/>
        </authorList>
    </citation>
    <scope>NUCLEOTIDE SEQUENCE [LARGE SCALE GENOMIC DNA]</scope>
    <source>
        <strain evidence="9 10">CCUG 37419</strain>
    </source>
</reference>
<dbReference type="SUPFAM" id="SSF161098">
    <property type="entry name" value="MetI-like"/>
    <property type="match status" value="1"/>
</dbReference>
<evidence type="ECO:0000256" key="7">
    <source>
        <dbReference type="RuleBase" id="RU363032"/>
    </source>
</evidence>
<dbReference type="EMBL" id="AGZE01000026">
    <property type="protein sequence ID" value="EKB55770.1"/>
    <property type="molecule type" value="Genomic_DNA"/>
</dbReference>
<keyword evidence="2 7" id="KW-0813">Transport</keyword>
<dbReference type="Gene3D" id="1.10.3720.10">
    <property type="entry name" value="MetI-like"/>
    <property type="match status" value="1"/>
</dbReference>
<keyword evidence="3 7" id="KW-0812">Transmembrane</keyword>
<dbReference type="InterPro" id="IPR000515">
    <property type="entry name" value="MetI-like"/>
</dbReference>
<evidence type="ECO:0000313" key="9">
    <source>
        <dbReference type="EMBL" id="EKB55770.1"/>
    </source>
</evidence>
<dbReference type="GO" id="GO:0055085">
    <property type="term" value="P:transmembrane transport"/>
    <property type="evidence" value="ECO:0007669"/>
    <property type="project" value="InterPro"/>
</dbReference>
<dbReference type="InterPro" id="IPR043429">
    <property type="entry name" value="ArtM/GltK/GlnP/TcyL/YhdX-like"/>
</dbReference>
<organism evidence="9 10">
    <name type="scientific">Falseniella ignava CCUG 37419</name>
    <dbReference type="NCBI Taxonomy" id="883112"/>
    <lineage>
        <taxon>Bacteria</taxon>
        <taxon>Bacillati</taxon>
        <taxon>Bacillota</taxon>
        <taxon>Bacilli</taxon>
        <taxon>Lactobacillales</taxon>
        <taxon>Aerococcaceae</taxon>
        <taxon>Falseniella</taxon>
    </lineage>
</organism>
<keyword evidence="6 7" id="KW-0472">Membrane</keyword>
<dbReference type="HOGENOM" id="CLU_019602_1_4_9"/>
<evidence type="ECO:0000313" key="10">
    <source>
        <dbReference type="Proteomes" id="UP000005147"/>
    </source>
</evidence>
<dbReference type="Proteomes" id="UP000005147">
    <property type="component" value="Unassembled WGS sequence"/>
</dbReference>
<comment type="caution">
    <text evidence="7">Lacks conserved residue(s) required for the propagation of feature annotation.</text>
</comment>
<dbReference type="GO" id="GO:0005886">
    <property type="term" value="C:plasma membrane"/>
    <property type="evidence" value="ECO:0007669"/>
    <property type="project" value="UniProtKB-SubCell"/>
</dbReference>
<evidence type="ECO:0000259" key="8">
    <source>
        <dbReference type="PROSITE" id="PS50928"/>
    </source>
</evidence>
<dbReference type="PANTHER" id="PTHR30614">
    <property type="entry name" value="MEMBRANE COMPONENT OF AMINO ACID ABC TRANSPORTER"/>
    <property type="match status" value="1"/>
</dbReference>
<protein>
    <recommendedName>
        <fullName evidence="8">ABC transmembrane type-1 domain-containing protein</fullName>
    </recommendedName>
</protein>
<feature type="domain" description="ABC transmembrane type-1" evidence="8">
    <location>
        <begin position="1"/>
        <end position="136"/>
    </location>
</feature>
<dbReference type="InterPro" id="IPR035906">
    <property type="entry name" value="MetI-like_sf"/>
</dbReference>
<dbReference type="PROSITE" id="PS50928">
    <property type="entry name" value="ABC_TM1"/>
    <property type="match status" value="1"/>
</dbReference>
<comment type="similarity">
    <text evidence="7">Belongs to the binding-protein-dependent transport system permease family.</text>
</comment>
<dbReference type="PANTHER" id="PTHR30614:SF0">
    <property type="entry name" value="L-CYSTINE TRANSPORT SYSTEM PERMEASE PROTEIN TCYL"/>
    <property type="match status" value="1"/>
</dbReference>
<accession>K1LGM0</accession>
<dbReference type="PATRIC" id="fig|883112.3.peg.954"/>
<dbReference type="eggNOG" id="COG0765">
    <property type="taxonomic scope" value="Bacteria"/>
</dbReference>
<name>K1LGM0_9LACT</name>
<keyword evidence="10" id="KW-1185">Reference proteome</keyword>
<evidence type="ECO:0000256" key="4">
    <source>
        <dbReference type="ARBA" id="ARBA00022970"/>
    </source>
</evidence>
<keyword evidence="5 7" id="KW-1133">Transmembrane helix</keyword>
<gene>
    <name evidence="9" type="ORF">HMPREF9707_00957</name>
</gene>
<evidence type="ECO:0000256" key="2">
    <source>
        <dbReference type="ARBA" id="ARBA00022448"/>
    </source>
</evidence>
<evidence type="ECO:0000256" key="1">
    <source>
        <dbReference type="ARBA" id="ARBA00004141"/>
    </source>
</evidence>
<evidence type="ECO:0000256" key="5">
    <source>
        <dbReference type="ARBA" id="ARBA00022989"/>
    </source>
</evidence>
<keyword evidence="4" id="KW-0029">Amino-acid transport</keyword>
<comment type="caution">
    <text evidence="9">The sequence shown here is derived from an EMBL/GenBank/DDBJ whole genome shotgun (WGS) entry which is preliminary data.</text>
</comment>